<name>A0A2T1LWF9_9CHRO</name>
<dbReference type="RefSeq" id="WP_106457558.1">
    <property type="nucleotide sequence ID" value="NZ_PXOH01000015.1"/>
</dbReference>
<proteinExistence type="predicted"/>
<comment type="caution">
    <text evidence="1">The sequence shown here is derived from an EMBL/GenBank/DDBJ whole genome shotgun (WGS) entry which is preliminary data.</text>
</comment>
<protein>
    <submittedName>
        <fullName evidence="1">Uncharacterized protein</fullName>
    </submittedName>
</protein>
<evidence type="ECO:0000313" key="1">
    <source>
        <dbReference type="EMBL" id="PSF36163.1"/>
    </source>
</evidence>
<dbReference type="Gene3D" id="3.90.1720.10">
    <property type="entry name" value="endopeptidase domain like (from Nostoc punctiforme)"/>
    <property type="match status" value="1"/>
</dbReference>
<dbReference type="AlphaFoldDB" id="A0A2T1LWF9"/>
<dbReference type="OrthoDB" id="1550427at2"/>
<dbReference type="Proteomes" id="UP000239001">
    <property type="component" value="Unassembled WGS sequence"/>
</dbReference>
<sequence>MSSQFFFDPRDPRTSKQWTPEFPISPSVRAFGFYPNLQDLLPADLILVSNIKPNFSHKIIEKVQLLGGYSQDDARWHHAAIYVGDAHICEADLPGVECRIIERYLTGSHLIRVRRDMSLSIEQRWRIAIRSLTRLRQRYAFEYLLDLGKLALSGFGQLSPDQTRLPEKAKICSQLYADAYSPITGKVLQNLRSGEITPAFLSFTNQLTDVPVEWLKIEKF</sequence>
<dbReference type="EMBL" id="PXOH01000015">
    <property type="protein sequence ID" value="PSF36163.1"/>
    <property type="molecule type" value="Genomic_DNA"/>
</dbReference>
<organism evidence="1 2">
    <name type="scientific">Aphanothece hegewaldii CCALA 016</name>
    <dbReference type="NCBI Taxonomy" id="2107694"/>
    <lineage>
        <taxon>Bacteria</taxon>
        <taxon>Bacillati</taxon>
        <taxon>Cyanobacteriota</taxon>
        <taxon>Cyanophyceae</taxon>
        <taxon>Oscillatoriophycideae</taxon>
        <taxon>Chroococcales</taxon>
        <taxon>Aphanothecaceae</taxon>
        <taxon>Aphanothece</taxon>
    </lineage>
</organism>
<reference evidence="1 2" key="2">
    <citation type="submission" date="2018-03" db="EMBL/GenBank/DDBJ databases">
        <authorList>
            <person name="Keele B.F."/>
        </authorList>
    </citation>
    <scope>NUCLEOTIDE SEQUENCE [LARGE SCALE GENOMIC DNA]</scope>
    <source>
        <strain evidence="1 2">CCALA 016</strain>
    </source>
</reference>
<dbReference type="InterPro" id="IPR038765">
    <property type="entry name" value="Papain-like_cys_pep_sf"/>
</dbReference>
<dbReference type="SUPFAM" id="SSF54001">
    <property type="entry name" value="Cysteine proteinases"/>
    <property type="match status" value="1"/>
</dbReference>
<keyword evidence="2" id="KW-1185">Reference proteome</keyword>
<accession>A0A2T1LWF9</accession>
<evidence type="ECO:0000313" key="2">
    <source>
        <dbReference type="Proteomes" id="UP000239001"/>
    </source>
</evidence>
<reference evidence="1 2" key="1">
    <citation type="submission" date="2018-03" db="EMBL/GenBank/DDBJ databases">
        <title>The ancient ancestry and fast evolution of plastids.</title>
        <authorList>
            <person name="Moore K.R."/>
            <person name="Magnabosco C."/>
            <person name="Momper L."/>
            <person name="Gold D.A."/>
            <person name="Bosak T."/>
            <person name="Fournier G.P."/>
        </authorList>
    </citation>
    <scope>NUCLEOTIDE SEQUENCE [LARGE SCALE GENOMIC DNA]</scope>
    <source>
        <strain evidence="1 2">CCALA 016</strain>
    </source>
</reference>
<gene>
    <name evidence="1" type="ORF">C7H19_14295</name>
</gene>